<feature type="region of interest" description="Disordered" evidence="13">
    <location>
        <begin position="744"/>
        <end position="773"/>
    </location>
</feature>
<dbReference type="PROSITE" id="PS50042">
    <property type="entry name" value="CNMP_BINDING_3"/>
    <property type="match status" value="1"/>
</dbReference>
<evidence type="ECO:0000256" key="7">
    <source>
        <dbReference type="ARBA" id="ARBA00022989"/>
    </source>
</evidence>
<evidence type="ECO:0000259" key="16">
    <source>
        <dbReference type="PROSITE" id="PS51371"/>
    </source>
</evidence>
<dbReference type="RefSeq" id="XP_038071019.1">
    <property type="nucleotide sequence ID" value="XM_038215091.1"/>
</dbReference>
<evidence type="ECO:0000256" key="9">
    <source>
        <dbReference type="ARBA" id="ARBA00023122"/>
    </source>
</evidence>
<evidence type="ECO:0000256" key="8">
    <source>
        <dbReference type="ARBA" id="ARBA00023065"/>
    </source>
</evidence>
<dbReference type="Pfam" id="PF00571">
    <property type="entry name" value="CBS"/>
    <property type="match status" value="1"/>
</dbReference>
<evidence type="ECO:0000256" key="10">
    <source>
        <dbReference type="ARBA" id="ARBA00023136"/>
    </source>
</evidence>
<keyword evidence="6" id="KW-0677">Repeat</keyword>
<dbReference type="EnsemblMetazoa" id="XM_038215091.1">
    <property type="protein sequence ID" value="XP_038071019.1"/>
    <property type="gene ID" value="LOC119739943"/>
</dbReference>
<dbReference type="PANTHER" id="PTHR12064:SF94">
    <property type="entry name" value="UNEXTENDED PROTEIN"/>
    <property type="match status" value="1"/>
</dbReference>
<evidence type="ECO:0000256" key="1">
    <source>
        <dbReference type="ARBA" id="ARBA00004651"/>
    </source>
</evidence>
<evidence type="ECO:0000313" key="19">
    <source>
        <dbReference type="Proteomes" id="UP000887568"/>
    </source>
</evidence>
<evidence type="ECO:0000256" key="14">
    <source>
        <dbReference type="SAM" id="Phobius"/>
    </source>
</evidence>
<dbReference type="FunFam" id="3.10.580.10:FF:000001">
    <property type="entry name" value="Putative metal transporter CNNM3 isoform 2"/>
    <property type="match status" value="1"/>
</dbReference>
<dbReference type="Proteomes" id="UP000887568">
    <property type="component" value="Unplaced"/>
</dbReference>
<proteinExistence type="inferred from homology"/>
<keyword evidence="3" id="KW-0813">Transport</keyword>
<dbReference type="OMA" id="QDFTVFA"/>
<feature type="transmembrane region" description="Helical" evidence="14">
    <location>
        <begin position="276"/>
        <end position="294"/>
    </location>
</feature>
<evidence type="ECO:0000313" key="18">
    <source>
        <dbReference type="EnsemblMetazoa" id="XP_038071019.1"/>
    </source>
</evidence>
<dbReference type="SUPFAM" id="SSF54631">
    <property type="entry name" value="CBS-domain pair"/>
    <property type="match status" value="1"/>
</dbReference>
<feature type="compositionally biased region" description="Low complexity" evidence="13">
    <location>
        <begin position="660"/>
        <end position="675"/>
    </location>
</feature>
<name>A0A914B4Z8_PATMI</name>
<dbReference type="PROSITE" id="PS51371">
    <property type="entry name" value="CBS"/>
    <property type="match status" value="1"/>
</dbReference>
<evidence type="ECO:0000256" key="11">
    <source>
        <dbReference type="PROSITE-ProRule" id="PRU00703"/>
    </source>
</evidence>
<keyword evidence="8" id="KW-0406">Ion transport</keyword>
<feature type="domain" description="Cyclic nucleotide-binding" evidence="15">
    <location>
        <begin position="606"/>
        <end position="660"/>
    </location>
</feature>
<keyword evidence="10 12" id="KW-0472">Membrane</keyword>
<evidence type="ECO:0000256" key="4">
    <source>
        <dbReference type="ARBA" id="ARBA00022475"/>
    </source>
</evidence>
<feature type="compositionally biased region" description="Basic and acidic residues" evidence="13">
    <location>
        <begin position="763"/>
        <end position="773"/>
    </location>
</feature>
<dbReference type="InterPro" id="IPR046342">
    <property type="entry name" value="CBS_dom_sf"/>
</dbReference>
<comment type="subcellular location">
    <subcellularLocation>
        <location evidence="1">Cell membrane</location>
        <topology evidence="1">Multi-pass membrane protein</topology>
    </subcellularLocation>
</comment>
<evidence type="ECO:0000259" key="15">
    <source>
        <dbReference type="PROSITE" id="PS50042"/>
    </source>
</evidence>
<evidence type="ECO:0000256" key="13">
    <source>
        <dbReference type="SAM" id="MobiDB-lite"/>
    </source>
</evidence>
<dbReference type="AlphaFoldDB" id="A0A914B4Z8"/>
<reference evidence="18" key="1">
    <citation type="submission" date="2022-11" db="UniProtKB">
        <authorList>
            <consortium name="EnsemblMetazoa"/>
        </authorList>
    </citation>
    <scope>IDENTIFICATION</scope>
</reference>
<dbReference type="SUPFAM" id="SSF51206">
    <property type="entry name" value="cAMP-binding domain-like"/>
    <property type="match status" value="1"/>
</dbReference>
<keyword evidence="4" id="KW-1003">Cell membrane</keyword>
<dbReference type="InterPro" id="IPR044751">
    <property type="entry name" value="Ion_transp-like_CBS"/>
</dbReference>
<dbReference type="Pfam" id="PF25562">
    <property type="entry name" value="CNBH_CNNM2_C"/>
    <property type="match status" value="1"/>
</dbReference>
<feature type="transmembrane region" description="Helical" evidence="14">
    <location>
        <begin position="306"/>
        <end position="326"/>
    </location>
</feature>
<dbReference type="GO" id="GO:0022857">
    <property type="term" value="F:transmembrane transporter activity"/>
    <property type="evidence" value="ECO:0007669"/>
    <property type="project" value="TreeGrafter"/>
</dbReference>
<dbReference type="InterPro" id="IPR000595">
    <property type="entry name" value="cNMP-bd_dom"/>
</dbReference>
<protein>
    <submittedName>
        <fullName evidence="18">Uncharacterized protein</fullName>
    </submittedName>
</protein>
<dbReference type="PANTHER" id="PTHR12064">
    <property type="entry name" value="METAL TRANSPORTER CNNM"/>
    <property type="match status" value="1"/>
</dbReference>
<keyword evidence="5 12" id="KW-0812">Transmembrane</keyword>
<dbReference type="Gene3D" id="3.10.580.10">
    <property type="entry name" value="CBS-domain"/>
    <property type="match status" value="1"/>
</dbReference>
<dbReference type="Pfam" id="PF01595">
    <property type="entry name" value="CNNM"/>
    <property type="match status" value="1"/>
</dbReference>
<evidence type="ECO:0000256" key="6">
    <source>
        <dbReference type="ARBA" id="ARBA00022737"/>
    </source>
</evidence>
<keyword evidence="7 12" id="KW-1133">Transmembrane helix</keyword>
<sequence>MAASMGVVYSSLRTTRFFSVACPVLFESLRTTRITVRTFLTLNFLVILLASIPVTSGASGSSGRGNATRIFALLKTSEGVEIGAEGQLKVPQNEEVTLRLIGENIRVGMSVYFTTTDAEKGDSCEELDHPVVGAIELDAANSDNHTTGLLRVTFKALDPLYMCAKLDGKRWTHLGSASWLQVYVIPPLLPLWLQIILIILLLTFSGLFSGLNLGLMALDPTELKILQNCGNRREKQYAKKIAPIRHTGNYLLCSLLLGNVLVNSTLTVLLGDLSSGLMAVIGSTAGIVIFGEIVPQSICSRHGLAVGARTVWLTYIFMVVTFPVAYPISKILDFILGKEIGNVYDRERLVELIKVTDEYTDLQKEEVDIISGALELKRTPVKCVMTPLDDCYMLDEEAVLDFNTVTDIMNKGFTRIPVYAGTRDNIVALLFVKDLAFVDPDDCTPLKTVIKFYQHPINFVFEDTTLDVMLSEFKKGSSHMAIVNRVNNEGEGDPFYEVLGLVTLEDVIEEILKSEIVDETDIYTDNVSKKKINNPKRRDYSIFAQQDEVIRAKVSPQLALAIFQFLNTAVEPFKIEMISETVLHRLLEQDIYHSARQEEGKHSPVYLYSRAKQADYFIIILQGRVEVTIGKENLVFEQGPFAFYGQHALMSPGGTANTISRSGSRTSVGSSMSAGSNTPAAPFIPDFTVRILTDVQYLRVTRNQYAAARAATKMEREMKAESPTETKEIFNKEWKKVTNKEALQSKEAATDGVDIRSTQVGVGEKDNKTESTL</sequence>
<evidence type="ECO:0000256" key="12">
    <source>
        <dbReference type="PROSITE-ProRule" id="PRU01193"/>
    </source>
</evidence>
<dbReference type="PROSITE" id="PS51846">
    <property type="entry name" value="CNNM"/>
    <property type="match status" value="1"/>
</dbReference>
<feature type="transmembrane region" description="Helical" evidence="14">
    <location>
        <begin position="195"/>
        <end position="218"/>
    </location>
</feature>
<feature type="region of interest" description="Disordered" evidence="13">
    <location>
        <begin position="655"/>
        <end position="675"/>
    </location>
</feature>
<dbReference type="GeneID" id="119739943"/>
<dbReference type="GO" id="GO:0006811">
    <property type="term" value="P:monoatomic ion transport"/>
    <property type="evidence" value="ECO:0007669"/>
    <property type="project" value="UniProtKB-KW"/>
</dbReference>
<feature type="domain" description="CNNM transmembrane" evidence="17">
    <location>
        <begin position="187"/>
        <end position="366"/>
    </location>
</feature>
<dbReference type="GO" id="GO:0005886">
    <property type="term" value="C:plasma membrane"/>
    <property type="evidence" value="ECO:0007669"/>
    <property type="project" value="UniProtKB-SubCell"/>
</dbReference>
<dbReference type="InterPro" id="IPR000644">
    <property type="entry name" value="CBS_dom"/>
</dbReference>
<feature type="transmembrane region" description="Helical" evidence="14">
    <location>
        <begin position="249"/>
        <end position="270"/>
    </location>
</feature>
<feature type="transmembrane region" description="Helical" evidence="14">
    <location>
        <begin position="34"/>
        <end position="54"/>
    </location>
</feature>
<dbReference type="OrthoDB" id="5353557at2759"/>
<dbReference type="InterPro" id="IPR018490">
    <property type="entry name" value="cNMP-bd_dom_sf"/>
</dbReference>
<dbReference type="InterPro" id="IPR045095">
    <property type="entry name" value="ACDP"/>
</dbReference>
<feature type="domain" description="CBS" evidence="16">
    <location>
        <begin position="453"/>
        <end position="519"/>
    </location>
</feature>
<dbReference type="GO" id="GO:0010960">
    <property type="term" value="P:magnesium ion homeostasis"/>
    <property type="evidence" value="ECO:0007669"/>
    <property type="project" value="InterPro"/>
</dbReference>
<keyword evidence="19" id="KW-1185">Reference proteome</keyword>
<evidence type="ECO:0000256" key="5">
    <source>
        <dbReference type="ARBA" id="ARBA00022692"/>
    </source>
</evidence>
<organism evidence="18 19">
    <name type="scientific">Patiria miniata</name>
    <name type="common">Bat star</name>
    <name type="synonym">Asterina miniata</name>
    <dbReference type="NCBI Taxonomy" id="46514"/>
    <lineage>
        <taxon>Eukaryota</taxon>
        <taxon>Metazoa</taxon>
        <taxon>Echinodermata</taxon>
        <taxon>Eleutherozoa</taxon>
        <taxon>Asterozoa</taxon>
        <taxon>Asteroidea</taxon>
        <taxon>Valvatacea</taxon>
        <taxon>Valvatida</taxon>
        <taxon>Asterinidae</taxon>
        <taxon>Patiria</taxon>
    </lineage>
</organism>
<evidence type="ECO:0000256" key="3">
    <source>
        <dbReference type="ARBA" id="ARBA00022448"/>
    </source>
</evidence>
<accession>A0A914B4Z8</accession>
<dbReference type="EnsemblMetazoa" id="XM_038215144.1">
    <property type="protein sequence ID" value="XP_038071072.1"/>
    <property type="gene ID" value="LOC119739976"/>
</dbReference>
<dbReference type="InterPro" id="IPR002550">
    <property type="entry name" value="CNNM"/>
</dbReference>
<evidence type="ECO:0000256" key="2">
    <source>
        <dbReference type="ARBA" id="ARBA00010484"/>
    </source>
</evidence>
<dbReference type="GeneID" id="119739976"/>
<dbReference type="CDD" id="cd04590">
    <property type="entry name" value="CBS_pair_CorC_HlyC_assoc"/>
    <property type="match status" value="1"/>
</dbReference>
<evidence type="ECO:0000259" key="17">
    <source>
        <dbReference type="PROSITE" id="PS51846"/>
    </source>
</evidence>
<comment type="similarity">
    <text evidence="2">Belongs to the ACDP family.</text>
</comment>
<dbReference type="RefSeq" id="XP_038071072.1">
    <property type="nucleotide sequence ID" value="XM_038215144.1"/>
</dbReference>
<keyword evidence="9 11" id="KW-0129">CBS domain</keyword>